<dbReference type="EMBL" id="CAUZLY010000004">
    <property type="protein sequence ID" value="CAK1235713.1"/>
    <property type="molecule type" value="Genomic_DNA"/>
</dbReference>
<dbReference type="Proteomes" id="UP001314200">
    <property type="component" value="Unassembled WGS sequence"/>
</dbReference>
<evidence type="ECO:0000256" key="1">
    <source>
        <dbReference type="SAM" id="MobiDB-lite"/>
    </source>
</evidence>
<organism evidence="2 3">
    <name type="scientific">Fructobacillus cardui</name>
    <dbReference type="NCBI Taxonomy" id="2893170"/>
    <lineage>
        <taxon>Bacteria</taxon>
        <taxon>Bacillati</taxon>
        <taxon>Bacillota</taxon>
        <taxon>Bacilli</taxon>
        <taxon>Lactobacillales</taxon>
        <taxon>Lactobacillaceae</taxon>
        <taxon>Fructobacillus</taxon>
    </lineage>
</organism>
<protein>
    <recommendedName>
        <fullName evidence="4">Bacteriophage SP-beta YorD domain-containing protein</fullName>
    </recommendedName>
</protein>
<name>A0ABM9MRV9_9LACO</name>
<evidence type="ECO:0000313" key="3">
    <source>
        <dbReference type="Proteomes" id="UP001314200"/>
    </source>
</evidence>
<evidence type="ECO:0000313" key="2">
    <source>
        <dbReference type="EMBL" id="CAK1235713.1"/>
    </source>
</evidence>
<sequence>MAENTDNTQQTVDISKWYFKYDPQTYAFIPGAVHEQVDNSTEVEPSGLINPVWNPSTNSWTGQSMEDYLAEQKKNAQQQVDPNQQQLAQLLQLIVQLKAESEMNKAQIVSLTAQLAKQSNVVQPASQSASQSTTAVTGGATNV</sequence>
<comment type="caution">
    <text evidence="2">The sequence shown here is derived from an EMBL/GenBank/DDBJ whole genome shotgun (WGS) entry which is preliminary data.</text>
</comment>
<gene>
    <name evidence="2" type="ORF">R82641_BJNNKPBH_00517</name>
</gene>
<feature type="region of interest" description="Disordered" evidence="1">
    <location>
        <begin position="123"/>
        <end position="143"/>
    </location>
</feature>
<reference evidence="2 3" key="1">
    <citation type="submission" date="2023-10" db="EMBL/GenBank/DDBJ databases">
        <authorList>
            <person name="Botero Cardona J."/>
        </authorList>
    </citation>
    <scope>NUCLEOTIDE SEQUENCE [LARGE SCALE GENOMIC DNA]</scope>
    <source>
        <strain evidence="2 3">R-82641</strain>
    </source>
</reference>
<keyword evidence="3" id="KW-1185">Reference proteome</keyword>
<proteinExistence type="predicted"/>
<dbReference type="RefSeq" id="WP_338347818.1">
    <property type="nucleotide sequence ID" value="NZ_CAUZLY010000004.1"/>
</dbReference>
<accession>A0ABM9MRV9</accession>
<evidence type="ECO:0008006" key="4">
    <source>
        <dbReference type="Google" id="ProtNLM"/>
    </source>
</evidence>